<evidence type="ECO:0000256" key="2">
    <source>
        <dbReference type="ARBA" id="ARBA00022552"/>
    </source>
</evidence>
<dbReference type="RefSeq" id="WP_226391696.1">
    <property type="nucleotide sequence ID" value="NZ_JADCKB010000002.1"/>
</dbReference>
<dbReference type="PANTHER" id="PTHR31760:SF0">
    <property type="entry name" value="S-ADENOSYL-L-METHIONINE-DEPENDENT METHYLTRANSFERASES SUPERFAMILY PROTEIN"/>
    <property type="match status" value="1"/>
</dbReference>
<comment type="subcellular location">
    <subcellularLocation>
        <location evidence="6">Cytoplasm</location>
    </subcellularLocation>
</comment>
<gene>
    <name evidence="6 7" type="primary">rsmG</name>
    <name evidence="7" type="ORF">INF28_01435</name>
</gene>
<evidence type="ECO:0000256" key="3">
    <source>
        <dbReference type="ARBA" id="ARBA00022603"/>
    </source>
</evidence>
<evidence type="ECO:0000256" key="4">
    <source>
        <dbReference type="ARBA" id="ARBA00022679"/>
    </source>
</evidence>
<dbReference type="GO" id="GO:0005829">
    <property type="term" value="C:cytosol"/>
    <property type="evidence" value="ECO:0007669"/>
    <property type="project" value="TreeGrafter"/>
</dbReference>
<feature type="binding site" evidence="6">
    <location>
        <position position="82"/>
    </location>
    <ligand>
        <name>S-adenosyl-L-methionine</name>
        <dbReference type="ChEBI" id="CHEBI:59789"/>
    </ligand>
</feature>
<keyword evidence="8" id="KW-1185">Reference proteome</keyword>
<evidence type="ECO:0000256" key="6">
    <source>
        <dbReference type="HAMAP-Rule" id="MF_00074"/>
    </source>
</evidence>
<comment type="function">
    <text evidence="6">Specifically methylates the N7 position of a guanine in 16S rRNA.</text>
</comment>
<feature type="binding site" evidence="6">
    <location>
        <position position="77"/>
    </location>
    <ligand>
        <name>S-adenosyl-L-methionine</name>
        <dbReference type="ChEBI" id="CHEBI:59789"/>
    </ligand>
</feature>
<feature type="binding site" evidence="6">
    <location>
        <begin position="128"/>
        <end position="129"/>
    </location>
    <ligand>
        <name>S-adenosyl-L-methionine</name>
        <dbReference type="ChEBI" id="CHEBI:59789"/>
    </ligand>
</feature>
<dbReference type="PANTHER" id="PTHR31760">
    <property type="entry name" value="S-ADENOSYL-L-METHIONINE-DEPENDENT METHYLTRANSFERASES SUPERFAMILY PROTEIN"/>
    <property type="match status" value="1"/>
</dbReference>
<keyword evidence="4 6" id="KW-0808">Transferase</keyword>
<evidence type="ECO:0000313" key="7">
    <source>
        <dbReference type="EMBL" id="MBE5039132.1"/>
    </source>
</evidence>
<dbReference type="EC" id="2.1.1.-" evidence="6"/>
<keyword evidence="5 6" id="KW-0949">S-adenosyl-L-methionine</keyword>
<dbReference type="NCBIfam" id="TIGR00138">
    <property type="entry name" value="rsmG_gidB"/>
    <property type="match status" value="1"/>
</dbReference>
<feature type="binding site" evidence="6">
    <location>
        <position position="147"/>
    </location>
    <ligand>
        <name>S-adenosyl-L-methionine</name>
        <dbReference type="ChEBI" id="CHEBI:59789"/>
    </ligand>
</feature>
<dbReference type="SUPFAM" id="SSF53335">
    <property type="entry name" value="S-adenosyl-L-methionine-dependent methyltransferases"/>
    <property type="match status" value="1"/>
</dbReference>
<proteinExistence type="inferred from homology"/>
<comment type="similarity">
    <text evidence="6">Belongs to the methyltransferase superfamily. RNA methyltransferase RsmG family.</text>
</comment>
<comment type="caution">
    <text evidence="6">Lacks conserved residue(s) required for the propagation of feature annotation.</text>
</comment>
<sequence>MDQEIFLKGMSRLGVSVTEQQLQQFHTYSEMLKEWNEKMNLTAITEDKEIAVKHFLDSVLPLYTLPLPETGRMIDVGTGAGFPGLPMKIMRPQYEITLADALKKRVGFLEAVCGELNLSGVSCVHGRAEEMGKQSRWRETFDIAVSRAVANMTVLCEYTLPLVRVGGVFAALKAENAEDELNHARPMIGELGGKVEQVLKAALPESDIVRTLILIRKEKNTPSRFPRRADKIKTALR</sequence>
<keyword evidence="3 6" id="KW-0489">Methyltransferase</keyword>
<keyword evidence="2 6" id="KW-0698">rRNA processing</keyword>
<dbReference type="InterPro" id="IPR029063">
    <property type="entry name" value="SAM-dependent_MTases_sf"/>
</dbReference>
<dbReference type="FunFam" id="3.40.50.150:FF:000041">
    <property type="entry name" value="Ribosomal RNA small subunit methyltransferase G"/>
    <property type="match status" value="1"/>
</dbReference>
<dbReference type="AlphaFoldDB" id="A0A9D5R7R3"/>
<evidence type="ECO:0000313" key="8">
    <source>
        <dbReference type="Proteomes" id="UP000806542"/>
    </source>
</evidence>
<dbReference type="Proteomes" id="UP000806542">
    <property type="component" value="Unassembled WGS sequence"/>
</dbReference>
<organism evidence="7 8">
    <name type="scientific">Ructibacterium gallinarum</name>
    <dbReference type="NCBI Taxonomy" id="2779355"/>
    <lineage>
        <taxon>Bacteria</taxon>
        <taxon>Bacillati</taxon>
        <taxon>Bacillota</taxon>
        <taxon>Clostridia</taxon>
        <taxon>Eubacteriales</taxon>
        <taxon>Oscillospiraceae</taxon>
        <taxon>Ructibacterium</taxon>
    </lineage>
</organism>
<evidence type="ECO:0000256" key="1">
    <source>
        <dbReference type="ARBA" id="ARBA00022490"/>
    </source>
</evidence>
<keyword evidence="1 6" id="KW-0963">Cytoplasm</keyword>
<accession>A0A9D5R7R3</accession>
<dbReference type="Pfam" id="PF02527">
    <property type="entry name" value="GidB"/>
    <property type="match status" value="1"/>
</dbReference>
<name>A0A9D5R7R3_9FIRM</name>
<reference evidence="7" key="1">
    <citation type="submission" date="2020-10" db="EMBL/GenBank/DDBJ databases">
        <title>ChiBAC.</title>
        <authorList>
            <person name="Zenner C."/>
            <person name="Hitch T.C.A."/>
            <person name="Clavel T."/>
        </authorList>
    </citation>
    <scope>NUCLEOTIDE SEQUENCE</scope>
    <source>
        <strain evidence="7">DSM 107454</strain>
    </source>
</reference>
<protein>
    <recommendedName>
        <fullName evidence="6">Ribosomal RNA small subunit methyltransferase G</fullName>
        <ecNumber evidence="6">2.1.1.-</ecNumber>
    </recommendedName>
    <alternativeName>
        <fullName evidence="6">16S rRNA 7-methylguanosine methyltransferase</fullName>
        <shortName evidence="6">16S rRNA m7G methyltransferase</shortName>
    </alternativeName>
</protein>
<dbReference type="EMBL" id="JADCKB010000002">
    <property type="protein sequence ID" value="MBE5039132.1"/>
    <property type="molecule type" value="Genomic_DNA"/>
</dbReference>
<dbReference type="InterPro" id="IPR003682">
    <property type="entry name" value="rRNA_ssu_MeTfrase_G"/>
</dbReference>
<evidence type="ECO:0000256" key="5">
    <source>
        <dbReference type="ARBA" id="ARBA00022691"/>
    </source>
</evidence>
<dbReference type="Gene3D" id="3.40.50.150">
    <property type="entry name" value="Vaccinia Virus protein VP39"/>
    <property type="match status" value="1"/>
</dbReference>
<dbReference type="PIRSF" id="PIRSF003078">
    <property type="entry name" value="GidB"/>
    <property type="match status" value="1"/>
</dbReference>
<comment type="caution">
    <text evidence="7">The sequence shown here is derived from an EMBL/GenBank/DDBJ whole genome shotgun (WGS) entry which is preliminary data.</text>
</comment>
<dbReference type="GO" id="GO:0070043">
    <property type="term" value="F:rRNA (guanine-N7-)-methyltransferase activity"/>
    <property type="evidence" value="ECO:0007669"/>
    <property type="project" value="UniProtKB-UniRule"/>
</dbReference>
<dbReference type="HAMAP" id="MF_00074">
    <property type="entry name" value="16SrRNA_methyltr_G"/>
    <property type="match status" value="1"/>
</dbReference>